<comment type="caution">
    <text evidence="1">The sequence shown here is derived from an EMBL/GenBank/DDBJ whole genome shotgun (WGS) entry which is preliminary data.</text>
</comment>
<organism evidence="1 2">
    <name type="scientific">candidate division WOR-3 bacterium</name>
    <dbReference type="NCBI Taxonomy" id="2052148"/>
    <lineage>
        <taxon>Bacteria</taxon>
        <taxon>Bacteria division WOR-3</taxon>
    </lineage>
</organism>
<dbReference type="AlphaFoldDB" id="A0A660SCV6"/>
<dbReference type="Proteomes" id="UP000268469">
    <property type="component" value="Unassembled WGS sequence"/>
</dbReference>
<reference evidence="1 2" key="1">
    <citation type="submission" date="2018-06" db="EMBL/GenBank/DDBJ databases">
        <title>Extensive metabolic versatility and redundancy in microbially diverse, dynamic hydrothermal sediments.</title>
        <authorList>
            <person name="Dombrowski N."/>
            <person name="Teske A."/>
            <person name="Baker B.J."/>
        </authorList>
    </citation>
    <scope>NUCLEOTIDE SEQUENCE [LARGE SCALE GENOMIC DNA]</scope>
    <source>
        <strain evidence="1">B36_G15</strain>
    </source>
</reference>
<evidence type="ECO:0008006" key="3">
    <source>
        <dbReference type="Google" id="ProtNLM"/>
    </source>
</evidence>
<evidence type="ECO:0000313" key="2">
    <source>
        <dbReference type="Proteomes" id="UP000268469"/>
    </source>
</evidence>
<dbReference type="EMBL" id="QNBE01000145">
    <property type="protein sequence ID" value="RKX68614.1"/>
    <property type="molecule type" value="Genomic_DNA"/>
</dbReference>
<accession>A0A660SCV6</accession>
<protein>
    <recommendedName>
        <fullName evidence="3">Tetratricopeptide repeat protein</fullName>
    </recommendedName>
</protein>
<sequence length="316" mass="36679">MLATFLFQRSIPPIYHHSEPLAFLPSGPMVEVTTAPLGPISPEIIWLAAIQYYGEEKISGGKFEFLTQVFDVLTRIDPLFDHAYQFGSIVIADEGRSPEQAIRILKRGLVKNPSSWIPPFYIGFVFYIHLRDFAKAGKYFELATRRSGAPEYVYRLAAFAYKKVRLRKGSILIWSKIYQNTDNQTLKEAALRNIRCLILEEYLEYLNKGLQRFEREKGRKPEHISELIPEYIDSIPTEPFGGAFKYDSSRDSFISTTYLQIEKIIAYLNNKLHVFKQKFGYYPERLDELVAKGVIDFIPPHPLGRIYNYRFGRVIR</sequence>
<evidence type="ECO:0000313" key="1">
    <source>
        <dbReference type="EMBL" id="RKX68614.1"/>
    </source>
</evidence>
<name>A0A660SCV6_UNCW3</name>
<dbReference type="InterPro" id="IPR011990">
    <property type="entry name" value="TPR-like_helical_dom_sf"/>
</dbReference>
<dbReference type="Gene3D" id="1.25.40.10">
    <property type="entry name" value="Tetratricopeptide repeat domain"/>
    <property type="match status" value="1"/>
</dbReference>
<proteinExistence type="predicted"/>
<gene>
    <name evidence="1" type="ORF">DRP53_10375</name>
</gene>